<dbReference type="Proteomes" id="UP000807769">
    <property type="component" value="Unassembled WGS sequence"/>
</dbReference>
<gene>
    <name evidence="2" type="ORF">BJ212DRAFT_1387792</name>
</gene>
<evidence type="ECO:0000313" key="2">
    <source>
        <dbReference type="EMBL" id="KAG1807334.1"/>
    </source>
</evidence>
<dbReference type="RefSeq" id="XP_041188003.1">
    <property type="nucleotide sequence ID" value="XM_041336894.1"/>
</dbReference>
<dbReference type="AlphaFoldDB" id="A0A9P7E0I3"/>
<evidence type="ECO:0000313" key="3">
    <source>
        <dbReference type="Proteomes" id="UP000807769"/>
    </source>
</evidence>
<keyword evidence="1" id="KW-1133">Transmembrane helix</keyword>
<reference evidence="2" key="1">
    <citation type="journal article" date="2020" name="New Phytol.">
        <title>Comparative genomics reveals dynamic genome evolution in host specialist ectomycorrhizal fungi.</title>
        <authorList>
            <person name="Lofgren L.A."/>
            <person name="Nguyen N.H."/>
            <person name="Vilgalys R."/>
            <person name="Ruytinx J."/>
            <person name="Liao H.L."/>
            <person name="Branco S."/>
            <person name="Kuo A."/>
            <person name="LaButti K."/>
            <person name="Lipzen A."/>
            <person name="Andreopoulos W."/>
            <person name="Pangilinan J."/>
            <person name="Riley R."/>
            <person name="Hundley H."/>
            <person name="Na H."/>
            <person name="Barry K."/>
            <person name="Grigoriev I.V."/>
            <person name="Stajich J.E."/>
            <person name="Kennedy P.G."/>
        </authorList>
    </citation>
    <scope>NUCLEOTIDE SEQUENCE</scope>
    <source>
        <strain evidence="2">MN1</strain>
    </source>
</reference>
<evidence type="ECO:0000256" key="1">
    <source>
        <dbReference type="SAM" id="Phobius"/>
    </source>
</evidence>
<proteinExistence type="predicted"/>
<name>A0A9P7E0I3_9AGAM</name>
<keyword evidence="3" id="KW-1185">Reference proteome</keyword>
<sequence>MSSSTPPHPTDDSDSQCANSDNFVHCDGLFLTILLGVLFFPFYAAILLYALYRIVLCVRGALCAICGAPSGRALNVQLQSMEDDGIHEGGGTPIPLVFCGTWMRPPTQEAASVDQSEWSSIQPISVSVSSQVACKSALGMGTFESAVSADTSTRPFPDDSKSSSLVQNSPEVATVAVMIQMPSPVLRCCKDREGFSNNPAGPDHALSGYHIGVAQVQCVDTRC</sequence>
<feature type="transmembrane region" description="Helical" evidence="1">
    <location>
        <begin position="29"/>
        <end position="52"/>
    </location>
</feature>
<organism evidence="2 3">
    <name type="scientific">Suillus subaureus</name>
    <dbReference type="NCBI Taxonomy" id="48587"/>
    <lineage>
        <taxon>Eukaryota</taxon>
        <taxon>Fungi</taxon>
        <taxon>Dikarya</taxon>
        <taxon>Basidiomycota</taxon>
        <taxon>Agaricomycotina</taxon>
        <taxon>Agaricomycetes</taxon>
        <taxon>Agaricomycetidae</taxon>
        <taxon>Boletales</taxon>
        <taxon>Suillineae</taxon>
        <taxon>Suillaceae</taxon>
        <taxon>Suillus</taxon>
    </lineage>
</organism>
<keyword evidence="1" id="KW-0812">Transmembrane</keyword>
<comment type="caution">
    <text evidence="2">The sequence shown here is derived from an EMBL/GenBank/DDBJ whole genome shotgun (WGS) entry which is preliminary data.</text>
</comment>
<keyword evidence="1" id="KW-0472">Membrane</keyword>
<accession>A0A9P7E0I3</accession>
<protein>
    <submittedName>
        <fullName evidence="2">Uncharacterized protein</fullName>
    </submittedName>
</protein>
<dbReference type="EMBL" id="JABBWG010000044">
    <property type="protein sequence ID" value="KAG1807334.1"/>
    <property type="molecule type" value="Genomic_DNA"/>
</dbReference>
<dbReference type="OrthoDB" id="2682649at2759"/>
<dbReference type="GeneID" id="64630910"/>